<dbReference type="KEGG" id="sfer:NCTC12278_01653"/>
<accession>A0A2X3W6A9</accession>
<sequence>MTFDGMRLYSPVLRVNNRDENIAFYEKNLGFKLISEENALAFFSDWTGSGSQFVIEESPAYRTRAVEGKKKLNQIILKTSQPQDIAALLAQGAKASKLFKGSKGYAFETLSPENDRFLLHAEDDLSSLVEVDCFEGQVREGFTGLSDFTIDQISLNVADLKASQDFYRLFEGLPVHLLFVAAEGPDLAVEPHVTWDIEFIEFRVPADYDLASLKVYLEAQGQDVYLDHKEKVLAVSDPSRIEVWFSKE</sequence>
<dbReference type="InterPro" id="IPR029068">
    <property type="entry name" value="Glyas_Bleomycin-R_OHBP_Dase"/>
</dbReference>
<dbReference type="SUPFAM" id="SSF54593">
    <property type="entry name" value="Glyoxalase/Bleomycin resistance protein/Dihydroxybiphenyl dioxygenase"/>
    <property type="match status" value="2"/>
</dbReference>
<dbReference type="Gene3D" id="3.10.180.40">
    <property type="entry name" value="C3-degrading proteinase like domains"/>
    <property type="match status" value="1"/>
</dbReference>
<name>A0A2X3W6A9_9STRE</name>
<dbReference type="InterPro" id="IPR032702">
    <property type="entry name" value="CppA_N"/>
</dbReference>
<dbReference type="Pfam" id="PF14507">
    <property type="entry name" value="CppA_C"/>
    <property type="match status" value="1"/>
</dbReference>
<dbReference type="CDD" id="cd06587">
    <property type="entry name" value="VOC"/>
    <property type="match status" value="1"/>
</dbReference>
<evidence type="ECO:0000259" key="1">
    <source>
        <dbReference type="Pfam" id="PF14506"/>
    </source>
</evidence>
<evidence type="ECO:0000313" key="3">
    <source>
        <dbReference type="EMBL" id="SQF41057.1"/>
    </source>
</evidence>
<evidence type="ECO:0000313" key="4">
    <source>
        <dbReference type="Proteomes" id="UP000249495"/>
    </source>
</evidence>
<dbReference type="InterPro" id="IPR032703">
    <property type="entry name" value="CppA_C"/>
</dbReference>
<dbReference type="EMBL" id="LS483343">
    <property type="protein sequence ID" value="SQF41057.1"/>
    <property type="molecule type" value="Genomic_DNA"/>
</dbReference>
<organism evidence="3 4">
    <name type="scientific">Streptococcus ferus</name>
    <dbReference type="NCBI Taxonomy" id="1345"/>
    <lineage>
        <taxon>Bacteria</taxon>
        <taxon>Bacillati</taxon>
        <taxon>Bacillota</taxon>
        <taxon>Bacilli</taxon>
        <taxon>Lactobacillales</taxon>
        <taxon>Streptococcaceae</taxon>
        <taxon>Streptococcus</taxon>
    </lineage>
</organism>
<dbReference type="OrthoDB" id="2232397at2"/>
<feature type="domain" description="CppA N-terminal" evidence="1">
    <location>
        <begin position="9"/>
        <end position="131"/>
    </location>
</feature>
<keyword evidence="4" id="KW-1185">Reference proteome</keyword>
<feature type="domain" description="CppA C-terminal" evidence="2">
    <location>
        <begin position="145"/>
        <end position="245"/>
    </location>
</feature>
<dbReference type="AlphaFoldDB" id="A0A2X3W6A9"/>
<dbReference type="STRING" id="1123303.GCA_000372425_01350"/>
<proteinExistence type="predicted"/>
<protein>
    <submittedName>
        <fullName evidence="3">C3-degrading proteinase</fullName>
    </submittedName>
</protein>
<dbReference type="Pfam" id="PF14506">
    <property type="entry name" value="CppA_N"/>
    <property type="match status" value="1"/>
</dbReference>
<gene>
    <name evidence="3" type="ORF">NCTC12278_01653</name>
</gene>
<reference evidence="3 4" key="1">
    <citation type="submission" date="2018-06" db="EMBL/GenBank/DDBJ databases">
        <authorList>
            <consortium name="Pathogen Informatics"/>
            <person name="Doyle S."/>
        </authorList>
    </citation>
    <scope>NUCLEOTIDE SEQUENCE [LARGE SCALE GENOMIC DNA]</scope>
    <source>
        <strain evidence="3 4">NCTC12278</strain>
    </source>
</reference>
<evidence type="ECO:0000259" key="2">
    <source>
        <dbReference type="Pfam" id="PF14507"/>
    </source>
</evidence>
<dbReference type="Gene3D" id="3.10.180.10">
    <property type="entry name" value="2,3-Dihydroxybiphenyl 1,2-Dioxygenase, domain 1"/>
    <property type="match status" value="1"/>
</dbReference>
<dbReference type="Proteomes" id="UP000249495">
    <property type="component" value="Chromosome 1"/>
</dbReference>